<dbReference type="PROSITE" id="PS50178">
    <property type="entry name" value="ZF_FYVE"/>
    <property type="match status" value="1"/>
</dbReference>
<dbReference type="InterPro" id="IPR011011">
    <property type="entry name" value="Znf_FYVE_PHD"/>
</dbReference>
<feature type="region of interest" description="Disordered" evidence="5">
    <location>
        <begin position="1"/>
        <end position="37"/>
    </location>
</feature>
<protein>
    <recommendedName>
        <fullName evidence="10">FYVE-type domain-containing protein</fullName>
    </recommendedName>
</protein>
<dbReference type="PROSITE" id="PS50848">
    <property type="entry name" value="START"/>
    <property type="match status" value="1"/>
</dbReference>
<dbReference type="SUPFAM" id="SSF57903">
    <property type="entry name" value="FYVE/PHD zinc finger"/>
    <property type="match status" value="1"/>
</dbReference>
<feature type="domain" description="FYVE-type" evidence="6">
    <location>
        <begin position="281"/>
        <end position="335"/>
    </location>
</feature>
<keyword evidence="2 4" id="KW-0863">Zinc-finger</keyword>
<evidence type="ECO:0000313" key="8">
    <source>
        <dbReference type="EMBL" id="TMW67819.1"/>
    </source>
</evidence>
<dbReference type="InterPro" id="IPR023393">
    <property type="entry name" value="START-like_dom_sf"/>
</dbReference>
<comment type="caution">
    <text evidence="8">The sequence shown here is derived from an EMBL/GenBank/DDBJ whole genome shotgun (WGS) entry which is preliminary data.</text>
</comment>
<evidence type="ECO:0000256" key="3">
    <source>
        <dbReference type="ARBA" id="ARBA00022833"/>
    </source>
</evidence>
<feature type="compositionally biased region" description="Low complexity" evidence="5">
    <location>
        <begin position="18"/>
        <end position="34"/>
    </location>
</feature>
<keyword evidence="1" id="KW-0479">Metal-binding</keyword>
<feature type="compositionally biased region" description="Basic residues" evidence="5">
    <location>
        <begin position="1"/>
        <end position="12"/>
    </location>
</feature>
<dbReference type="InterPro" id="IPR052727">
    <property type="entry name" value="Rab4/Rab5_effector"/>
</dbReference>
<dbReference type="InterPro" id="IPR002913">
    <property type="entry name" value="START_lipid-bd_dom"/>
</dbReference>
<organism evidence="8 9">
    <name type="scientific">Pythium oligandrum</name>
    <name type="common">Mycoparasitic fungus</name>
    <dbReference type="NCBI Taxonomy" id="41045"/>
    <lineage>
        <taxon>Eukaryota</taxon>
        <taxon>Sar</taxon>
        <taxon>Stramenopiles</taxon>
        <taxon>Oomycota</taxon>
        <taxon>Peronosporomycetes</taxon>
        <taxon>Pythiales</taxon>
        <taxon>Pythiaceae</taxon>
        <taxon>Pythium</taxon>
    </lineage>
</organism>
<evidence type="ECO:0000259" key="7">
    <source>
        <dbReference type="PROSITE" id="PS50848"/>
    </source>
</evidence>
<feature type="region of interest" description="Disordered" evidence="5">
    <location>
        <begin position="420"/>
        <end position="457"/>
    </location>
</feature>
<dbReference type="PANTHER" id="PTHR13510">
    <property type="entry name" value="FYVE-FINGER-CONTAINING RAB5 EFFECTOR PROTEIN RABENOSYN-5-RELATED"/>
    <property type="match status" value="1"/>
</dbReference>
<accession>A0A8K1CRA7</accession>
<evidence type="ECO:0000313" key="9">
    <source>
        <dbReference type="Proteomes" id="UP000794436"/>
    </source>
</evidence>
<dbReference type="EMBL" id="SPLM01000003">
    <property type="protein sequence ID" value="TMW67819.1"/>
    <property type="molecule type" value="Genomic_DNA"/>
</dbReference>
<dbReference type="Gene3D" id="3.30.40.10">
    <property type="entry name" value="Zinc/RING finger domain, C3HC4 (zinc finger)"/>
    <property type="match status" value="1"/>
</dbReference>
<evidence type="ECO:0000256" key="4">
    <source>
        <dbReference type="PROSITE-ProRule" id="PRU00091"/>
    </source>
</evidence>
<evidence type="ECO:0000259" key="6">
    <source>
        <dbReference type="PROSITE" id="PS50178"/>
    </source>
</evidence>
<feature type="domain" description="START" evidence="7">
    <location>
        <begin position="151"/>
        <end position="243"/>
    </location>
</feature>
<dbReference type="InterPro" id="IPR017455">
    <property type="entry name" value="Znf_FYVE-rel"/>
</dbReference>
<keyword evidence="9" id="KW-1185">Reference proteome</keyword>
<gene>
    <name evidence="8" type="ORF">Poli38472_007491</name>
</gene>
<dbReference type="GO" id="GO:0008289">
    <property type="term" value="F:lipid binding"/>
    <property type="evidence" value="ECO:0007669"/>
    <property type="project" value="InterPro"/>
</dbReference>
<sequence length="457" mass="52077">MSMRGFFRRGSSKRTELSAMSSGASTSSQSPISSDLPPLAEEQKETFIHEARDAYIDLFHSIEIAQAKTSSGGTHLEGVSEETGSTVWMCTTTTLYGKLEEVAELYLSSDCHFILDFSQSKRLYELEWPSETHPLRCTALRWSKWTAIANVIKDRDFVRLEYMDSFEDQSTGHRGWARATKSVELASCPPSQEPNGPRRGELFVSGKIIRETDHPGMLEFTTLIHLDVKRAVPAWVRKSVLKTRKINALNMNHLLKIRRLLKVKSSVANQQLWSHRETFKQVDQRTCHGCHEHISRWNRMYTCRDCSEVICPQCAAISYYDPMFHQLKNRICIDCSVVDPEQSILGAARELEQRQKAQEFNLSPYSIDDDWRDHALSSFSQGSDDWNAVQNELTVSRTDRHAYGSNVISFSQAFAHLPSKPWVKPRTKPASASTSQERSTFDLSHLQHYAAPKQSTH</sequence>
<dbReference type="SUPFAM" id="SSF55961">
    <property type="entry name" value="Bet v1-like"/>
    <property type="match status" value="1"/>
</dbReference>
<dbReference type="InterPro" id="IPR013083">
    <property type="entry name" value="Znf_RING/FYVE/PHD"/>
</dbReference>
<reference evidence="8" key="1">
    <citation type="submission" date="2019-03" db="EMBL/GenBank/DDBJ databases">
        <title>Long read genome sequence of the mycoparasitic Pythium oligandrum ATCC 38472 isolated from sugarbeet rhizosphere.</title>
        <authorList>
            <person name="Gaulin E."/>
        </authorList>
    </citation>
    <scope>NUCLEOTIDE SEQUENCE</scope>
    <source>
        <strain evidence="8">ATCC 38472_TT</strain>
    </source>
</reference>
<evidence type="ECO:0008006" key="10">
    <source>
        <dbReference type="Google" id="ProtNLM"/>
    </source>
</evidence>
<evidence type="ECO:0000256" key="1">
    <source>
        <dbReference type="ARBA" id="ARBA00022723"/>
    </source>
</evidence>
<dbReference type="CDD" id="cd00065">
    <property type="entry name" value="FYVE_like_SF"/>
    <property type="match status" value="1"/>
</dbReference>
<dbReference type="PANTHER" id="PTHR13510:SF44">
    <property type="entry name" value="RABENOSYN-5"/>
    <property type="match status" value="1"/>
</dbReference>
<keyword evidence="3" id="KW-0862">Zinc</keyword>
<evidence type="ECO:0000256" key="5">
    <source>
        <dbReference type="SAM" id="MobiDB-lite"/>
    </source>
</evidence>
<dbReference type="Gene3D" id="3.30.530.20">
    <property type="match status" value="1"/>
</dbReference>
<dbReference type="AlphaFoldDB" id="A0A8K1CRA7"/>
<evidence type="ECO:0000256" key="2">
    <source>
        <dbReference type="ARBA" id="ARBA00022771"/>
    </source>
</evidence>
<dbReference type="Pfam" id="PF01852">
    <property type="entry name" value="START"/>
    <property type="match status" value="1"/>
</dbReference>
<dbReference type="Proteomes" id="UP000794436">
    <property type="component" value="Unassembled WGS sequence"/>
</dbReference>
<name>A0A8K1CRA7_PYTOL</name>
<dbReference type="GO" id="GO:0008270">
    <property type="term" value="F:zinc ion binding"/>
    <property type="evidence" value="ECO:0007669"/>
    <property type="project" value="UniProtKB-KW"/>
</dbReference>
<dbReference type="OrthoDB" id="59153at2759"/>
<feature type="compositionally biased region" description="Polar residues" evidence="5">
    <location>
        <begin position="430"/>
        <end position="442"/>
    </location>
</feature>
<proteinExistence type="predicted"/>